<comment type="caution">
    <text evidence="2">The sequence shown here is derived from an EMBL/GenBank/DDBJ whole genome shotgun (WGS) entry which is preliminary data.</text>
</comment>
<evidence type="ECO:0000256" key="1">
    <source>
        <dbReference type="SAM" id="SignalP"/>
    </source>
</evidence>
<reference evidence="2 3" key="1">
    <citation type="journal article" date="2013" name="Genome Announc.">
        <title>Genome Sequence of Moraxella macacae 0408225, a Novel Bacterial Species Isolated from a Cynomolgus Macaque with Epistaxis.</title>
        <authorList>
            <person name="Ladner J.T."/>
            <person name="Whitehouse C.A."/>
            <person name="Koroleva G.I."/>
            <person name="Palacios G.F."/>
        </authorList>
    </citation>
    <scope>NUCLEOTIDE SEQUENCE [LARGE SCALE GENOMIC DNA]</scope>
    <source>
        <strain evidence="2 3">0408225</strain>
    </source>
</reference>
<dbReference type="OrthoDB" id="332175at2"/>
<dbReference type="AlphaFoldDB" id="L2F8S4"/>
<evidence type="ECO:0000313" key="2">
    <source>
        <dbReference type="EMBL" id="ELA08873.1"/>
    </source>
</evidence>
<organism evidence="2 3">
    <name type="scientific">Moraxella macacae 0408225</name>
    <dbReference type="NCBI Taxonomy" id="1230338"/>
    <lineage>
        <taxon>Bacteria</taxon>
        <taxon>Pseudomonadati</taxon>
        <taxon>Pseudomonadota</taxon>
        <taxon>Gammaproteobacteria</taxon>
        <taxon>Moraxellales</taxon>
        <taxon>Moraxellaceae</taxon>
        <taxon>Moraxella</taxon>
    </lineage>
</organism>
<evidence type="ECO:0000313" key="3">
    <source>
        <dbReference type="Proteomes" id="UP000023795"/>
    </source>
</evidence>
<keyword evidence="3" id="KW-1185">Reference proteome</keyword>
<feature type="signal peptide" evidence="1">
    <location>
        <begin position="1"/>
        <end position="23"/>
    </location>
</feature>
<proteinExistence type="predicted"/>
<dbReference type="RefSeq" id="WP_009501249.1">
    <property type="nucleotide sequence ID" value="NZ_ANIN01000001.1"/>
</dbReference>
<protein>
    <submittedName>
        <fullName evidence="2">Uncharacterized protein</fullName>
    </submittedName>
</protein>
<dbReference type="eggNOG" id="ENOG5032UGE">
    <property type="taxonomic scope" value="Bacteria"/>
</dbReference>
<accession>L2F8S4</accession>
<dbReference type="EMBL" id="ANIN01000001">
    <property type="protein sequence ID" value="ELA08873.1"/>
    <property type="molecule type" value="Genomic_DNA"/>
</dbReference>
<gene>
    <name evidence="2" type="ORF">MOMA_00635</name>
</gene>
<dbReference type="Proteomes" id="UP000023795">
    <property type="component" value="Unassembled WGS sequence"/>
</dbReference>
<dbReference type="PROSITE" id="PS51257">
    <property type="entry name" value="PROKAR_LIPOPROTEIN"/>
    <property type="match status" value="1"/>
</dbReference>
<name>L2F8S4_9GAMM</name>
<dbReference type="PATRIC" id="fig|1230338.3.peg.131"/>
<feature type="chain" id="PRO_5003958040" evidence="1">
    <location>
        <begin position="24"/>
        <end position="137"/>
    </location>
</feature>
<sequence length="137" mass="14572">MKALRKLATVAVLSVACVNPSFASIEIDESNFGPTYGSMIADTVAGKPLQLATVAGGVVTFVASLPFTFFTGDVAASKRVLIDEPFQALDRCLGCTPAQDAYYKSKKAHNSNEVRLVVDGPSEIYINTDQNVVVTQP</sequence>
<keyword evidence="1" id="KW-0732">Signal</keyword>